<evidence type="ECO:0000256" key="6">
    <source>
        <dbReference type="ARBA" id="ARBA00022741"/>
    </source>
</evidence>
<reference evidence="14" key="1">
    <citation type="submission" date="2018-07" db="EMBL/GenBank/DDBJ databases">
        <authorList>
            <consortium name="Genoscope - CEA"/>
            <person name="William W."/>
        </authorList>
    </citation>
    <scope>NUCLEOTIDE SEQUENCE</scope>
    <source>
        <strain evidence="14">IK1</strain>
    </source>
</reference>
<comment type="catalytic activity">
    <reaction evidence="1">
        <text>ATP + protein L-histidine = ADP + protein N-phospho-L-histidine.</text>
        <dbReference type="EC" id="2.7.13.3"/>
    </reaction>
</comment>
<evidence type="ECO:0000313" key="14">
    <source>
        <dbReference type="EMBL" id="VBB43110.1"/>
    </source>
</evidence>
<keyword evidence="6" id="KW-0547">Nucleotide-binding</keyword>
<dbReference type="GO" id="GO:0016020">
    <property type="term" value="C:membrane"/>
    <property type="evidence" value="ECO:0007669"/>
    <property type="project" value="UniProtKB-SubCell"/>
</dbReference>
<gene>
    <name evidence="14" type="ORF">TRIP_B250205</name>
</gene>
<dbReference type="InterPro" id="IPR003660">
    <property type="entry name" value="HAMP_dom"/>
</dbReference>
<dbReference type="CDD" id="cd00082">
    <property type="entry name" value="HisKA"/>
    <property type="match status" value="1"/>
</dbReference>
<feature type="domain" description="Histidine kinase" evidence="12">
    <location>
        <begin position="311"/>
        <end position="524"/>
    </location>
</feature>
<dbReference type="GO" id="GO:0000155">
    <property type="term" value="F:phosphorelay sensor kinase activity"/>
    <property type="evidence" value="ECO:0007669"/>
    <property type="project" value="InterPro"/>
</dbReference>
<name>A0A653A4Z4_UNCDX</name>
<dbReference type="EMBL" id="UPXX01000018">
    <property type="protein sequence ID" value="VBB43110.1"/>
    <property type="molecule type" value="Genomic_DNA"/>
</dbReference>
<feature type="domain" description="HAMP" evidence="13">
    <location>
        <begin position="241"/>
        <end position="294"/>
    </location>
</feature>
<dbReference type="InterPro" id="IPR003661">
    <property type="entry name" value="HisK_dim/P_dom"/>
</dbReference>
<dbReference type="EC" id="2.7.13.3" evidence="3"/>
<dbReference type="CDD" id="cd06225">
    <property type="entry name" value="HAMP"/>
    <property type="match status" value="1"/>
</dbReference>
<keyword evidence="11" id="KW-1133">Transmembrane helix</keyword>
<evidence type="ECO:0000256" key="1">
    <source>
        <dbReference type="ARBA" id="ARBA00000085"/>
    </source>
</evidence>
<dbReference type="Pfam" id="PF00512">
    <property type="entry name" value="HisKA"/>
    <property type="match status" value="1"/>
</dbReference>
<evidence type="ECO:0000259" key="13">
    <source>
        <dbReference type="PROSITE" id="PS50885"/>
    </source>
</evidence>
<dbReference type="Gene3D" id="3.30.565.10">
    <property type="entry name" value="Histidine kinase-like ATPase, C-terminal domain"/>
    <property type="match status" value="1"/>
</dbReference>
<dbReference type="SMART" id="SM00388">
    <property type="entry name" value="HisKA"/>
    <property type="match status" value="1"/>
</dbReference>
<evidence type="ECO:0000256" key="11">
    <source>
        <dbReference type="SAM" id="Phobius"/>
    </source>
</evidence>
<evidence type="ECO:0000256" key="2">
    <source>
        <dbReference type="ARBA" id="ARBA00004370"/>
    </source>
</evidence>
<protein>
    <recommendedName>
        <fullName evidence="3">histidine kinase</fullName>
        <ecNumber evidence="3">2.7.13.3</ecNumber>
    </recommendedName>
</protein>
<evidence type="ECO:0000256" key="7">
    <source>
        <dbReference type="ARBA" id="ARBA00022777"/>
    </source>
</evidence>
<feature type="transmembrane region" description="Helical" evidence="11">
    <location>
        <begin position="220"/>
        <end position="240"/>
    </location>
</feature>
<keyword evidence="5" id="KW-0808">Transferase</keyword>
<evidence type="ECO:0000259" key="12">
    <source>
        <dbReference type="PROSITE" id="PS50109"/>
    </source>
</evidence>
<dbReference type="InterPro" id="IPR004358">
    <property type="entry name" value="Sig_transdc_His_kin-like_C"/>
</dbReference>
<dbReference type="PRINTS" id="PR00344">
    <property type="entry name" value="BCTRLSENSOR"/>
</dbReference>
<dbReference type="Gene3D" id="1.10.287.130">
    <property type="match status" value="1"/>
</dbReference>
<dbReference type="SUPFAM" id="SSF55874">
    <property type="entry name" value="ATPase domain of HSP90 chaperone/DNA topoisomerase II/histidine kinase"/>
    <property type="match status" value="1"/>
</dbReference>
<dbReference type="SMART" id="SM00304">
    <property type="entry name" value="HAMP"/>
    <property type="match status" value="1"/>
</dbReference>
<keyword evidence="9" id="KW-0902">Two-component regulatory system</keyword>
<dbReference type="PROSITE" id="PS50885">
    <property type="entry name" value="HAMP"/>
    <property type="match status" value="1"/>
</dbReference>
<keyword evidence="8" id="KW-0067">ATP-binding</keyword>
<organism evidence="14">
    <name type="scientific">Uncultured Desulfatiglans sp</name>
    <dbReference type="NCBI Taxonomy" id="1748965"/>
    <lineage>
        <taxon>Bacteria</taxon>
        <taxon>Pseudomonadati</taxon>
        <taxon>Thermodesulfobacteriota</taxon>
        <taxon>Desulfobacteria</taxon>
        <taxon>Desulfatiglandales</taxon>
        <taxon>Desulfatiglandaceae</taxon>
        <taxon>Desulfatiglans</taxon>
        <taxon>environmental samples</taxon>
    </lineage>
</organism>
<feature type="region of interest" description="Disordered" evidence="10">
    <location>
        <begin position="1"/>
        <end position="25"/>
    </location>
</feature>
<evidence type="ECO:0000256" key="8">
    <source>
        <dbReference type="ARBA" id="ARBA00022840"/>
    </source>
</evidence>
<dbReference type="InterPro" id="IPR036097">
    <property type="entry name" value="HisK_dim/P_sf"/>
</dbReference>
<keyword evidence="11" id="KW-0472">Membrane</keyword>
<dbReference type="InterPro" id="IPR003594">
    <property type="entry name" value="HATPase_dom"/>
</dbReference>
<keyword evidence="11" id="KW-0812">Transmembrane</keyword>
<keyword evidence="4" id="KW-0597">Phosphoprotein</keyword>
<sequence length="535" mass="59614">MENLREGMTMGMGGGAEAGEDPPRSGATLEGRFGRIEAAETARKALLSRRRISLRVQIYACFLLVFFFAMGIATALVVAMYQMEEKLRFLEIVNDYAIEIQQARRFEKNYFLYGTNLSDALENVYHAHDILTLNTEELGRILGAAGHERIGRDIERYEDLLESLTDLEQHQLIDQEVFERKKEIERELRKHGQRMVSSADELIKREKAALEQAIQRSRNIHIYSLIFLLIFIVLNAYLLGSRILGNINRFSDYARRIASGNFTPIMPVRRFRDEFTDLAIAINQMIQELESREAVLIQSHKMRAVGTLTAGVAHELNNPLNNITLTAHMLLEDYDGLSDEERKDMLQDVVKEADRSKGIIANLLDFARESGSQLEPLDLRQLLADTVHLAANRVKLSGIKISLETPENLPLVHGDSQQLRQVFLNLILNAIDASPKGGKVDVSVGVADDPNYLAVKVKDNGTGIPEHIIGLIFDPFFTTKAKGKGTGLGLSVSQGIIAKHGGRIRVKSAEGKGTTFTVTVPITTLPAQIGIAKKS</sequence>
<comment type="subcellular location">
    <subcellularLocation>
        <location evidence="2">Membrane</location>
    </subcellularLocation>
</comment>
<accession>A0A653A4Z4</accession>
<dbReference type="InterPro" id="IPR036890">
    <property type="entry name" value="HATPase_C_sf"/>
</dbReference>
<dbReference type="PROSITE" id="PS50109">
    <property type="entry name" value="HIS_KIN"/>
    <property type="match status" value="1"/>
</dbReference>
<dbReference type="SUPFAM" id="SSF158472">
    <property type="entry name" value="HAMP domain-like"/>
    <property type="match status" value="1"/>
</dbReference>
<evidence type="ECO:0000256" key="10">
    <source>
        <dbReference type="SAM" id="MobiDB-lite"/>
    </source>
</evidence>
<evidence type="ECO:0000256" key="4">
    <source>
        <dbReference type="ARBA" id="ARBA00022553"/>
    </source>
</evidence>
<dbReference type="SUPFAM" id="SSF47384">
    <property type="entry name" value="Homodimeric domain of signal transducing histidine kinase"/>
    <property type="match status" value="1"/>
</dbReference>
<dbReference type="PANTHER" id="PTHR43065:SF10">
    <property type="entry name" value="PEROXIDE STRESS-ACTIVATED HISTIDINE KINASE MAK3"/>
    <property type="match status" value="1"/>
</dbReference>
<dbReference type="Pfam" id="PF00672">
    <property type="entry name" value="HAMP"/>
    <property type="match status" value="1"/>
</dbReference>
<evidence type="ECO:0000256" key="5">
    <source>
        <dbReference type="ARBA" id="ARBA00022679"/>
    </source>
</evidence>
<evidence type="ECO:0000256" key="9">
    <source>
        <dbReference type="ARBA" id="ARBA00023012"/>
    </source>
</evidence>
<dbReference type="InterPro" id="IPR005467">
    <property type="entry name" value="His_kinase_dom"/>
</dbReference>
<dbReference type="GO" id="GO:0005524">
    <property type="term" value="F:ATP binding"/>
    <property type="evidence" value="ECO:0007669"/>
    <property type="project" value="UniProtKB-KW"/>
</dbReference>
<dbReference type="AlphaFoldDB" id="A0A653A4Z4"/>
<dbReference type="PANTHER" id="PTHR43065">
    <property type="entry name" value="SENSOR HISTIDINE KINASE"/>
    <property type="match status" value="1"/>
</dbReference>
<keyword evidence="7 14" id="KW-0418">Kinase</keyword>
<proteinExistence type="predicted"/>
<evidence type="ECO:0000256" key="3">
    <source>
        <dbReference type="ARBA" id="ARBA00012438"/>
    </source>
</evidence>
<dbReference type="Pfam" id="PF02518">
    <property type="entry name" value="HATPase_c"/>
    <property type="match status" value="1"/>
</dbReference>
<dbReference type="SMART" id="SM00387">
    <property type="entry name" value="HATPase_c"/>
    <property type="match status" value="1"/>
</dbReference>
<dbReference type="Gene3D" id="6.10.340.10">
    <property type="match status" value="1"/>
</dbReference>
<feature type="transmembrane region" description="Helical" evidence="11">
    <location>
        <begin position="56"/>
        <end position="81"/>
    </location>
</feature>